<feature type="compositionally biased region" description="Basic and acidic residues" evidence="1">
    <location>
        <begin position="137"/>
        <end position="151"/>
    </location>
</feature>
<evidence type="ECO:0000313" key="3">
    <source>
        <dbReference type="EMBL" id="KAG6720393.1"/>
    </source>
</evidence>
<proteinExistence type="predicted"/>
<reference evidence="3" key="2">
    <citation type="submission" date="2021-01" db="EMBL/GenBank/DDBJ databases">
        <authorList>
            <person name="Lovell J.T."/>
            <person name="Bentley N."/>
            <person name="Bhattarai G."/>
            <person name="Jenkins J.W."/>
            <person name="Sreedasyam A."/>
            <person name="Alarcon Y."/>
            <person name="Bock C."/>
            <person name="Boston L."/>
            <person name="Carlson J."/>
            <person name="Cervantes K."/>
            <person name="Clermont K."/>
            <person name="Krom N."/>
            <person name="Kubenka K."/>
            <person name="Mamidi S."/>
            <person name="Mattison C."/>
            <person name="Monteros M."/>
            <person name="Pisani C."/>
            <person name="Plott C."/>
            <person name="Rajasekar S."/>
            <person name="Rhein H.S."/>
            <person name="Rohla C."/>
            <person name="Song M."/>
            <person name="Hilaire R.S."/>
            <person name="Shu S."/>
            <person name="Wells L."/>
            <person name="Wang X."/>
            <person name="Webber J."/>
            <person name="Heerema R.J."/>
            <person name="Klein P."/>
            <person name="Conner P."/>
            <person name="Grauke L."/>
            <person name="Grimwood J."/>
            <person name="Schmutz J."/>
            <person name="Randall J.J."/>
        </authorList>
    </citation>
    <scope>NUCLEOTIDE SEQUENCE</scope>
    <source>
        <tissue evidence="3">Leaf</tissue>
    </source>
</reference>
<dbReference type="Proteomes" id="UP000811609">
    <property type="component" value="Chromosome 3"/>
</dbReference>
<evidence type="ECO:0000313" key="2">
    <source>
        <dbReference type="EMBL" id="KAG6659826.1"/>
    </source>
</evidence>
<dbReference type="EMBL" id="CM031827">
    <property type="protein sequence ID" value="KAG6720393.1"/>
    <property type="molecule type" value="Genomic_DNA"/>
</dbReference>
<evidence type="ECO:0000256" key="1">
    <source>
        <dbReference type="SAM" id="MobiDB-lite"/>
    </source>
</evidence>
<sequence length="151" mass="17214">MKNSRRAAMVMEKKEEQEEDHRREAVIASAPSLQPNFEPKGGITQAQLSKFQELHRRRLQIKSKTKTKKTSRGSGGWNGKSHSKDNVQDCADEDSTIAIEESSVSDSERHNDKNSSSLKQNNLATPIGSKQRQKLHWGLDTKERWERKANM</sequence>
<protein>
    <submittedName>
        <fullName evidence="2">Uncharacterized protein</fullName>
    </submittedName>
</protein>
<dbReference type="PANTHER" id="PTHR14386">
    <property type="entry name" value="PROTEIN FAM204A"/>
    <property type="match status" value="1"/>
</dbReference>
<evidence type="ECO:0000313" key="4">
    <source>
        <dbReference type="Proteomes" id="UP000811609"/>
    </source>
</evidence>
<dbReference type="AlphaFoldDB" id="A0A8T1QZ48"/>
<feature type="compositionally biased region" description="Basic and acidic residues" evidence="1">
    <location>
        <begin position="11"/>
        <end position="25"/>
    </location>
</feature>
<organism evidence="2 4">
    <name type="scientific">Carya illinoinensis</name>
    <name type="common">Pecan</name>
    <dbReference type="NCBI Taxonomy" id="32201"/>
    <lineage>
        <taxon>Eukaryota</taxon>
        <taxon>Viridiplantae</taxon>
        <taxon>Streptophyta</taxon>
        <taxon>Embryophyta</taxon>
        <taxon>Tracheophyta</taxon>
        <taxon>Spermatophyta</taxon>
        <taxon>Magnoliopsida</taxon>
        <taxon>eudicotyledons</taxon>
        <taxon>Gunneridae</taxon>
        <taxon>Pentapetalae</taxon>
        <taxon>rosids</taxon>
        <taxon>fabids</taxon>
        <taxon>Fagales</taxon>
        <taxon>Juglandaceae</taxon>
        <taxon>Carya</taxon>
    </lineage>
</organism>
<gene>
    <name evidence="2" type="ORF">CIPAW_03G063100</name>
    <name evidence="3" type="ORF">I3842_03G058800</name>
</gene>
<feature type="compositionally biased region" description="Polar residues" evidence="1">
    <location>
        <begin position="114"/>
        <end position="130"/>
    </location>
</feature>
<keyword evidence="4" id="KW-1185">Reference proteome</keyword>
<comment type="caution">
    <text evidence="2">The sequence shown here is derived from an EMBL/GenBank/DDBJ whole genome shotgun (WGS) entry which is preliminary data.</text>
</comment>
<feature type="compositionally biased region" description="Basic residues" evidence="1">
    <location>
        <begin position="55"/>
        <end position="71"/>
    </location>
</feature>
<feature type="region of interest" description="Disordered" evidence="1">
    <location>
        <begin position="1"/>
        <end position="151"/>
    </location>
</feature>
<dbReference type="Proteomes" id="UP000811246">
    <property type="component" value="Chromosome 3"/>
</dbReference>
<accession>A0A8T1QZ48</accession>
<name>A0A8T1QZ48_CARIL</name>
<dbReference type="PANTHER" id="PTHR14386:SF2">
    <property type="entry name" value="PROTEIN FAM204A"/>
    <property type="match status" value="1"/>
</dbReference>
<reference evidence="2" key="1">
    <citation type="submission" date="2020-12" db="EMBL/GenBank/DDBJ databases">
        <title>WGS assembly of Carya illinoinensis cv. Pawnee.</title>
        <authorList>
            <person name="Platts A."/>
            <person name="Shu S."/>
            <person name="Wright S."/>
            <person name="Barry K."/>
            <person name="Edger P."/>
            <person name="Pires J.C."/>
            <person name="Schmutz J."/>
        </authorList>
    </citation>
    <scope>NUCLEOTIDE SEQUENCE</scope>
    <source>
        <tissue evidence="2">Leaf</tissue>
    </source>
</reference>
<dbReference type="InterPro" id="IPR037690">
    <property type="entry name" value="FAM204A"/>
</dbReference>
<dbReference type="EMBL" id="CM031811">
    <property type="protein sequence ID" value="KAG6659826.1"/>
    <property type="molecule type" value="Genomic_DNA"/>
</dbReference>